<dbReference type="Gene3D" id="3.10.450.560">
    <property type="match status" value="1"/>
</dbReference>
<protein>
    <recommendedName>
        <fullName evidence="4">DUF4467 domain-containing protein</fullName>
    </recommendedName>
</protein>
<dbReference type="AlphaFoldDB" id="A0A7W1T530"/>
<dbReference type="PROSITE" id="PS51257">
    <property type="entry name" value="PROKAR_LIPOPROTEIN"/>
    <property type="match status" value="1"/>
</dbReference>
<dbReference type="EMBL" id="JABJVM010000003">
    <property type="protein sequence ID" value="MBA3925574.1"/>
    <property type="molecule type" value="Genomic_DNA"/>
</dbReference>
<evidence type="ECO:0000313" key="2">
    <source>
        <dbReference type="EMBL" id="MBA3925574.1"/>
    </source>
</evidence>
<reference evidence="2 3" key="1">
    <citation type="submission" date="2020-05" db="EMBL/GenBank/DDBJ databases">
        <authorList>
            <person name="Carlin C.R."/>
        </authorList>
    </citation>
    <scope>NUCLEOTIDE SEQUENCE [LARGE SCALE GENOMIC DNA]</scope>
    <source>
        <strain evidence="2 3">FSL W9-0585</strain>
    </source>
</reference>
<proteinExistence type="predicted"/>
<reference evidence="2 3" key="2">
    <citation type="submission" date="2020-08" db="EMBL/GenBank/DDBJ databases">
        <title>Listeria ohnekaius sp. nov. and Listeria portnoyii sp. nov. isolated from non-agricultural and natural environments.</title>
        <authorList>
            <person name="Weller D."/>
            <person name="Belias A.M."/>
            <person name="Liao J."/>
            <person name="Guo S."/>
            <person name="Orsi R.H."/>
            <person name="Wiedmann M."/>
        </authorList>
    </citation>
    <scope>NUCLEOTIDE SEQUENCE [LARGE SCALE GENOMIC DNA]</scope>
    <source>
        <strain evidence="2 3">FSL W9-0585</strain>
    </source>
</reference>
<sequence length="118" mass="13317">MRKMMFLGIVVVILMGLTACGESKYNDAIDTVIAQDKQSMSSNNMADIAKELDRDTADIKVLDDGKYIYLTFGKNNYESIYKKMSDGSYKEASSEQETYAKEDAKLDYEENNGEVITH</sequence>
<comment type="caution">
    <text evidence="2">The sequence shown here is derived from an EMBL/GenBank/DDBJ whole genome shotgun (WGS) entry which is preliminary data.</text>
</comment>
<feature type="region of interest" description="Disordered" evidence="1">
    <location>
        <begin position="87"/>
        <end position="118"/>
    </location>
</feature>
<name>A0A7W1T530_9LIST</name>
<evidence type="ECO:0008006" key="4">
    <source>
        <dbReference type="Google" id="ProtNLM"/>
    </source>
</evidence>
<evidence type="ECO:0000313" key="3">
    <source>
        <dbReference type="Proteomes" id="UP000548787"/>
    </source>
</evidence>
<keyword evidence="3" id="KW-1185">Reference proteome</keyword>
<organism evidence="2 3">
    <name type="scientific">Listeria rustica</name>
    <dbReference type="NCBI Taxonomy" id="2713503"/>
    <lineage>
        <taxon>Bacteria</taxon>
        <taxon>Bacillati</taxon>
        <taxon>Bacillota</taxon>
        <taxon>Bacilli</taxon>
        <taxon>Bacillales</taxon>
        <taxon>Listeriaceae</taxon>
        <taxon>Listeria</taxon>
    </lineage>
</organism>
<dbReference type="RefSeq" id="WP_181675796.1">
    <property type="nucleotide sequence ID" value="NZ_JABJVM010000003.1"/>
</dbReference>
<evidence type="ECO:0000256" key="1">
    <source>
        <dbReference type="SAM" id="MobiDB-lite"/>
    </source>
</evidence>
<feature type="compositionally biased region" description="Basic and acidic residues" evidence="1">
    <location>
        <begin position="87"/>
        <end position="108"/>
    </location>
</feature>
<dbReference type="Proteomes" id="UP000548787">
    <property type="component" value="Unassembled WGS sequence"/>
</dbReference>
<gene>
    <name evidence="2" type="ORF">HPK16_04385</name>
</gene>
<accession>A0A7W1T530</accession>